<evidence type="ECO:0000313" key="8">
    <source>
        <dbReference type="WBParaSite" id="SBAD_0000425801-mRNA-1"/>
    </source>
</evidence>
<dbReference type="PANTHER" id="PTHR45883:SF2">
    <property type="entry name" value="HSC70-INTERACTING PROTEIN"/>
    <property type="match status" value="1"/>
</dbReference>
<evidence type="ECO:0000313" key="7">
    <source>
        <dbReference type="Proteomes" id="UP000270296"/>
    </source>
</evidence>
<reference evidence="6 7" key="2">
    <citation type="submission" date="2018-11" db="EMBL/GenBank/DDBJ databases">
        <authorList>
            <consortium name="Pathogen Informatics"/>
        </authorList>
    </citation>
    <scope>NUCLEOTIDE SEQUENCE [LARGE SCALE GENOMIC DNA]</scope>
</reference>
<reference evidence="8" key="1">
    <citation type="submission" date="2016-06" db="UniProtKB">
        <authorList>
            <consortium name="WormBaseParasite"/>
        </authorList>
    </citation>
    <scope>IDENTIFICATION</scope>
</reference>
<dbReference type="AlphaFoldDB" id="A0A183IKD1"/>
<dbReference type="OrthoDB" id="533763at2759"/>
<evidence type="ECO:0000256" key="2">
    <source>
        <dbReference type="ARBA" id="ARBA00022737"/>
    </source>
</evidence>
<dbReference type="GO" id="GO:0030544">
    <property type="term" value="F:Hsp70 protein binding"/>
    <property type="evidence" value="ECO:0007669"/>
    <property type="project" value="TreeGrafter"/>
</dbReference>
<dbReference type="Pfam" id="PF18253">
    <property type="entry name" value="HipN"/>
    <property type="match status" value="1"/>
</dbReference>
<dbReference type="Gene3D" id="6.10.250.3420">
    <property type="match status" value="1"/>
</dbReference>
<accession>A0A183IKD1</accession>
<gene>
    <name evidence="6" type="ORF">SBAD_LOCUS4077</name>
</gene>
<protein>
    <submittedName>
        <fullName evidence="8">HipN domain-containing protein</fullName>
    </submittedName>
</protein>
<name>A0A183IKD1_9BILA</name>
<evidence type="ECO:0000256" key="4">
    <source>
        <dbReference type="SAM" id="MobiDB-lite"/>
    </source>
</evidence>
<feature type="region of interest" description="Disordered" evidence="4">
    <location>
        <begin position="46"/>
        <end position="115"/>
    </location>
</feature>
<dbReference type="InterPro" id="IPR034649">
    <property type="entry name" value="Hip_N"/>
</dbReference>
<evidence type="ECO:0000313" key="6">
    <source>
        <dbReference type="EMBL" id="VDP03316.1"/>
    </source>
</evidence>
<dbReference type="GO" id="GO:0046983">
    <property type="term" value="F:protein dimerization activity"/>
    <property type="evidence" value="ECO:0007669"/>
    <property type="project" value="InterPro"/>
</dbReference>
<feature type="compositionally biased region" description="Acidic residues" evidence="4">
    <location>
        <begin position="96"/>
        <end position="109"/>
    </location>
</feature>
<feature type="compositionally biased region" description="Acidic residues" evidence="4">
    <location>
        <begin position="67"/>
        <end position="83"/>
    </location>
</feature>
<comment type="similarity">
    <text evidence="1">Belongs to the FAM10 family.</text>
</comment>
<feature type="compositionally biased region" description="Polar residues" evidence="4">
    <location>
        <begin position="54"/>
        <end position="65"/>
    </location>
</feature>
<dbReference type="Proteomes" id="UP000270296">
    <property type="component" value="Unassembled WGS sequence"/>
</dbReference>
<keyword evidence="7" id="KW-1185">Reference proteome</keyword>
<organism evidence="8">
    <name type="scientific">Soboliphyme baturini</name>
    <dbReference type="NCBI Taxonomy" id="241478"/>
    <lineage>
        <taxon>Eukaryota</taxon>
        <taxon>Metazoa</taxon>
        <taxon>Ecdysozoa</taxon>
        <taxon>Nematoda</taxon>
        <taxon>Enoplea</taxon>
        <taxon>Dorylaimia</taxon>
        <taxon>Dioctophymatida</taxon>
        <taxon>Dioctophymatoidea</taxon>
        <taxon>Soboliphymatidae</taxon>
        <taxon>Soboliphyme</taxon>
    </lineage>
</organism>
<dbReference type="WBParaSite" id="SBAD_0000425801-mRNA-1">
    <property type="protein sequence ID" value="SBAD_0000425801-mRNA-1"/>
    <property type="gene ID" value="SBAD_0000425801"/>
</dbReference>
<sequence length="165" mass="18811">MPTKEEVKLLHDFVKLCENDPSILHRPELKFYKEWLESLGATIPLVSNEDDSSKTQAKMESTADVNLNEEEEEEPESDLDIDDSGVIKDEPKEELPMGDEEKEITEEDIEKSNEKRSAAAAAFEEGTGGLRLQLWQLNLCFMIWRFDFDPIVAAVMNLLIHDAMP</sequence>
<keyword evidence="2" id="KW-0677">Repeat</keyword>
<evidence type="ECO:0000256" key="3">
    <source>
        <dbReference type="ARBA" id="ARBA00022803"/>
    </source>
</evidence>
<keyword evidence="3" id="KW-0802">TPR repeat</keyword>
<proteinExistence type="inferred from homology"/>
<dbReference type="FunFam" id="6.10.250.3420:FF:000001">
    <property type="entry name" value="Hsc70-interacting protein-like protein"/>
    <property type="match status" value="1"/>
</dbReference>
<dbReference type="EMBL" id="UZAM01008115">
    <property type="protein sequence ID" value="VDP03316.1"/>
    <property type="molecule type" value="Genomic_DNA"/>
</dbReference>
<dbReference type="CDD" id="cd14438">
    <property type="entry name" value="Hip_N"/>
    <property type="match status" value="1"/>
</dbReference>
<dbReference type="PANTHER" id="PTHR45883">
    <property type="entry name" value="HSC70-INTERACTING PROTEIN"/>
    <property type="match status" value="1"/>
</dbReference>
<feature type="compositionally biased region" description="Basic and acidic residues" evidence="4">
    <location>
        <begin position="85"/>
        <end position="95"/>
    </location>
</feature>
<evidence type="ECO:0000259" key="5">
    <source>
        <dbReference type="Pfam" id="PF18253"/>
    </source>
</evidence>
<evidence type="ECO:0000256" key="1">
    <source>
        <dbReference type="ARBA" id="ARBA00009015"/>
    </source>
</evidence>
<feature type="domain" description="Hsp70-interacting protein N-terminal" evidence="5">
    <location>
        <begin position="5"/>
        <end position="44"/>
    </location>
</feature>